<dbReference type="Pfam" id="PF14730">
    <property type="entry name" value="DUF4468"/>
    <property type="match status" value="1"/>
</dbReference>
<keyword evidence="4" id="KW-1185">Reference proteome</keyword>
<proteinExistence type="predicted"/>
<protein>
    <recommendedName>
        <fullName evidence="2">DUF4468 domain-containing protein</fullName>
    </recommendedName>
</protein>
<dbReference type="EMBL" id="AP025183">
    <property type="protein sequence ID" value="BDB52150.1"/>
    <property type="molecule type" value="Genomic_DNA"/>
</dbReference>
<feature type="chain" id="PRO_5047161473" description="DUF4468 domain-containing protein" evidence="1">
    <location>
        <begin position="19"/>
        <end position="222"/>
    </location>
</feature>
<keyword evidence="1" id="KW-0732">Signal</keyword>
<dbReference type="Proteomes" id="UP001319865">
    <property type="component" value="Chromosome"/>
</dbReference>
<sequence>MKKLLILSILLTNTFAFSQTINNDKNGYYEIIEVDSLSKAQIYNRSKEWIALNYKSANDVIQFDTKDQIIVKGVFKIPYLTYEYTYNHSLIMYFKENRFKVEIILNSMHSNLSTDIINVENGFLSTNSEEIFERIISNPLLQEENIKKTFLEQFKNMGFSENKALKEWDKNRTDMLSSIPKSTNDIDIKTITQYVESIRIKVKNIFNSIEESFNNKNSNDGW</sequence>
<name>A0ABN6KSN4_9FLAO</name>
<reference evidence="3 4" key="1">
    <citation type="journal article" date="2022" name="Int. J. Syst. Evol. Microbiol.">
        <title>Flavobacterium ammonificans sp. nov. and Flavobacterium ammoniigenes sp. nov., ammonifying bacteria isolated from surface river water.</title>
        <authorList>
            <person name="Watanabe K."/>
            <person name="Kitamura T."/>
            <person name="Ogata Y."/>
            <person name="Shindo C."/>
            <person name="Suda W."/>
        </authorList>
    </citation>
    <scope>NUCLEOTIDE SEQUENCE [LARGE SCALE GENOMIC DNA]</scope>
    <source>
        <strain evidence="3 4">GENT11</strain>
    </source>
</reference>
<evidence type="ECO:0000259" key="2">
    <source>
        <dbReference type="Pfam" id="PF14730"/>
    </source>
</evidence>
<feature type="domain" description="DUF4468" evidence="2">
    <location>
        <begin position="28"/>
        <end position="102"/>
    </location>
</feature>
<feature type="signal peptide" evidence="1">
    <location>
        <begin position="1"/>
        <end position="18"/>
    </location>
</feature>
<dbReference type="RefSeq" id="WP_229330799.1">
    <property type="nucleotide sequence ID" value="NZ_AP025183.1"/>
</dbReference>
<accession>A0ABN6KSN4</accession>
<evidence type="ECO:0000256" key="1">
    <source>
        <dbReference type="SAM" id="SignalP"/>
    </source>
</evidence>
<evidence type="ECO:0000313" key="3">
    <source>
        <dbReference type="EMBL" id="BDB52150.1"/>
    </source>
</evidence>
<organism evidence="3 4">
    <name type="scientific">Flavobacterium ammonificans</name>
    <dbReference type="NCBI Taxonomy" id="1751056"/>
    <lineage>
        <taxon>Bacteria</taxon>
        <taxon>Pseudomonadati</taxon>
        <taxon>Bacteroidota</taxon>
        <taxon>Flavobacteriia</taxon>
        <taxon>Flavobacteriales</taxon>
        <taxon>Flavobacteriaceae</taxon>
        <taxon>Flavobacterium</taxon>
    </lineage>
</organism>
<gene>
    <name evidence="3" type="ORF">GENT11_04620</name>
</gene>
<dbReference type="InterPro" id="IPR027823">
    <property type="entry name" value="DUF4468"/>
</dbReference>
<reference evidence="3 4" key="2">
    <citation type="journal article" date="2022" name="Microorganisms">
        <title>Complete Genome Sequences of Two Flavobacterium ammonificans Strains and a Flavobacterium ammoniigenes Strain of Ammonifying Bacterioplankton Isolated from Surface River Water.</title>
        <authorList>
            <person name="Suda W."/>
            <person name="Ogata Y."/>
            <person name="Shindo C."/>
            <person name="Watanabe K."/>
        </authorList>
    </citation>
    <scope>NUCLEOTIDE SEQUENCE [LARGE SCALE GENOMIC DNA]</scope>
    <source>
        <strain evidence="3 4">GENT11</strain>
    </source>
</reference>
<dbReference type="Gene3D" id="3.30.530.80">
    <property type="match status" value="1"/>
</dbReference>
<evidence type="ECO:0000313" key="4">
    <source>
        <dbReference type="Proteomes" id="UP001319865"/>
    </source>
</evidence>